<organism evidence="1 2">
    <name type="scientific">Bacteroides fragilis str. 3976T8</name>
    <dbReference type="NCBI Taxonomy" id="1339314"/>
    <lineage>
        <taxon>Bacteria</taxon>
        <taxon>Pseudomonadati</taxon>
        <taxon>Bacteroidota</taxon>
        <taxon>Bacteroidia</taxon>
        <taxon>Bacteroidales</taxon>
        <taxon>Bacteroidaceae</taxon>
        <taxon>Bacteroides</taxon>
    </lineage>
</organism>
<proteinExistence type="predicted"/>
<name>A0A016E6I0_BACFG</name>
<comment type="caution">
    <text evidence="1">The sequence shown here is derived from an EMBL/GenBank/DDBJ whole genome shotgun (WGS) entry which is preliminary data.</text>
</comment>
<dbReference type="PATRIC" id="fig|1339314.3.peg.3077"/>
<accession>A0A016E6I0</accession>
<dbReference type="EMBL" id="JGDS01000056">
    <property type="protein sequence ID" value="EXZ72741.1"/>
    <property type="molecule type" value="Genomic_DNA"/>
</dbReference>
<dbReference type="Proteomes" id="UP000020938">
    <property type="component" value="Unassembled WGS sequence"/>
</dbReference>
<protein>
    <submittedName>
        <fullName evidence="1">Uncharacterized protein</fullName>
    </submittedName>
</protein>
<sequence length="41" mass="5038">MKLHKQNDNFFSIKVNYNQLKYQFEIIYSLNRNISHNSCLM</sequence>
<evidence type="ECO:0000313" key="2">
    <source>
        <dbReference type="Proteomes" id="UP000020938"/>
    </source>
</evidence>
<dbReference type="AlphaFoldDB" id="A0A016E6I0"/>
<reference evidence="1 2" key="1">
    <citation type="submission" date="2014-02" db="EMBL/GenBank/DDBJ databases">
        <authorList>
            <person name="Sears C."/>
            <person name="Carroll K."/>
            <person name="Sack B.R."/>
            <person name="Qadri F."/>
            <person name="Myers L.L."/>
            <person name="Chung G.-T."/>
            <person name="Escheverria P."/>
            <person name="Fraser C.M."/>
            <person name="Sadzewicz L."/>
            <person name="Shefchek K.A."/>
            <person name="Tallon L."/>
            <person name="Das S.P."/>
            <person name="Daugherty S."/>
            <person name="Mongodin E.F."/>
        </authorList>
    </citation>
    <scope>NUCLEOTIDE SEQUENCE [LARGE SCALE GENOMIC DNA]</scope>
    <source>
        <strain evidence="1 2">3976T8</strain>
    </source>
</reference>
<evidence type="ECO:0000313" key="1">
    <source>
        <dbReference type="EMBL" id="EXZ72741.1"/>
    </source>
</evidence>
<gene>
    <name evidence="1" type="ORF">M123_2909</name>
</gene>